<name>A0A8D8GBN3_CULPI</name>
<protein>
    <submittedName>
        <fullName evidence="2">(northern house mosquito) hypothetical protein</fullName>
    </submittedName>
</protein>
<dbReference type="EMBL" id="HBUE01142850">
    <property type="protein sequence ID" value="CAG6501735.1"/>
    <property type="molecule type" value="Transcribed_RNA"/>
</dbReference>
<dbReference type="AlphaFoldDB" id="A0A8D8GBN3"/>
<feature type="region of interest" description="Disordered" evidence="1">
    <location>
        <begin position="1"/>
        <end position="72"/>
    </location>
</feature>
<proteinExistence type="predicted"/>
<evidence type="ECO:0000256" key="1">
    <source>
        <dbReference type="SAM" id="MobiDB-lite"/>
    </source>
</evidence>
<dbReference type="EMBL" id="HBUE01142852">
    <property type="protein sequence ID" value="CAG6501737.1"/>
    <property type="molecule type" value="Transcribed_RNA"/>
</dbReference>
<feature type="compositionally biased region" description="Basic residues" evidence="1">
    <location>
        <begin position="18"/>
        <end position="36"/>
    </location>
</feature>
<accession>A0A8D8GBN3</accession>
<evidence type="ECO:0000313" key="2">
    <source>
        <dbReference type="EMBL" id="CAG6501735.1"/>
    </source>
</evidence>
<sequence length="179" mass="19517">MCQLQHEAGLLVSASAPPRKRHQAAHPRRSRHRVRQISRLANVLRYGSRQGVHQEGPQGPGRRQRSAQTDATAEGYPGQLCRAGARNQRIGVQRSQAASRAAQSDQEVHHGVHEAGRQYGQAELVPDVRVHRPQHGRFVHALPAVYLPVGVQLGPRAHERRRAAFGAAAGPRLGLGGGR</sequence>
<reference evidence="2" key="1">
    <citation type="submission" date="2021-05" db="EMBL/GenBank/DDBJ databases">
        <authorList>
            <person name="Alioto T."/>
            <person name="Alioto T."/>
            <person name="Gomez Garrido J."/>
        </authorList>
    </citation>
    <scope>NUCLEOTIDE SEQUENCE</scope>
</reference>
<organism evidence="2">
    <name type="scientific">Culex pipiens</name>
    <name type="common">House mosquito</name>
    <dbReference type="NCBI Taxonomy" id="7175"/>
    <lineage>
        <taxon>Eukaryota</taxon>
        <taxon>Metazoa</taxon>
        <taxon>Ecdysozoa</taxon>
        <taxon>Arthropoda</taxon>
        <taxon>Hexapoda</taxon>
        <taxon>Insecta</taxon>
        <taxon>Pterygota</taxon>
        <taxon>Neoptera</taxon>
        <taxon>Endopterygota</taxon>
        <taxon>Diptera</taxon>
        <taxon>Nematocera</taxon>
        <taxon>Culicoidea</taxon>
        <taxon>Culicidae</taxon>
        <taxon>Culicinae</taxon>
        <taxon>Culicini</taxon>
        <taxon>Culex</taxon>
        <taxon>Culex</taxon>
    </lineage>
</organism>